<feature type="domain" description="Reverse transcriptase Ty1/copia-type" evidence="2">
    <location>
        <begin position="203"/>
        <end position="305"/>
    </location>
</feature>
<protein>
    <recommendedName>
        <fullName evidence="2">Reverse transcriptase Ty1/copia-type domain-containing protein</fullName>
    </recommendedName>
</protein>
<comment type="caution">
    <text evidence="3">The sequence shown here is derived from an EMBL/GenBank/DDBJ whole genome shotgun (WGS) entry which is preliminary data.</text>
</comment>
<name>A0AA38W9N7_9ASTR</name>
<dbReference type="PANTHER" id="PTHR11439:SF486">
    <property type="entry name" value="RLK (RECEPTOR-LIKE KINASE) PROTEIN, PUTATIVE-RELATED"/>
    <property type="match status" value="1"/>
</dbReference>
<accession>A0AA38W9N7</accession>
<dbReference type="Pfam" id="PF07727">
    <property type="entry name" value="RVT_2"/>
    <property type="match status" value="1"/>
</dbReference>
<dbReference type="EMBL" id="JARYMX010000004">
    <property type="protein sequence ID" value="KAJ9552242.1"/>
    <property type="molecule type" value="Genomic_DNA"/>
</dbReference>
<dbReference type="InterPro" id="IPR043502">
    <property type="entry name" value="DNA/RNA_pol_sf"/>
</dbReference>
<evidence type="ECO:0000313" key="4">
    <source>
        <dbReference type="Proteomes" id="UP001172457"/>
    </source>
</evidence>
<organism evidence="3 4">
    <name type="scientific">Centaurea solstitialis</name>
    <name type="common">yellow star-thistle</name>
    <dbReference type="NCBI Taxonomy" id="347529"/>
    <lineage>
        <taxon>Eukaryota</taxon>
        <taxon>Viridiplantae</taxon>
        <taxon>Streptophyta</taxon>
        <taxon>Embryophyta</taxon>
        <taxon>Tracheophyta</taxon>
        <taxon>Spermatophyta</taxon>
        <taxon>Magnoliopsida</taxon>
        <taxon>eudicotyledons</taxon>
        <taxon>Gunneridae</taxon>
        <taxon>Pentapetalae</taxon>
        <taxon>asterids</taxon>
        <taxon>campanulids</taxon>
        <taxon>Asterales</taxon>
        <taxon>Asteraceae</taxon>
        <taxon>Carduoideae</taxon>
        <taxon>Cardueae</taxon>
        <taxon>Centaureinae</taxon>
        <taxon>Centaurea</taxon>
    </lineage>
</organism>
<evidence type="ECO:0000313" key="3">
    <source>
        <dbReference type="EMBL" id="KAJ9552242.1"/>
    </source>
</evidence>
<gene>
    <name evidence="3" type="ORF">OSB04_016287</name>
</gene>
<reference evidence="3" key="1">
    <citation type="submission" date="2023-03" db="EMBL/GenBank/DDBJ databases">
        <title>Chromosome-scale reference genome and RAD-based genetic map of yellow starthistle (Centaurea solstitialis) reveal putative structural variation and QTLs associated with invader traits.</title>
        <authorList>
            <person name="Reatini B."/>
            <person name="Cang F.A."/>
            <person name="Jiang Q."/>
            <person name="Mckibben M.T.W."/>
            <person name="Barker M.S."/>
            <person name="Rieseberg L.H."/>
            <person name="Dlugosch K.M."/>
        </authorList>
    </citation>
    <scope>NUCLEOTIDE SEQUENCE</scope>
    <source>
        <strain evidence="3">CAN-66</strain>
        <tissue evidence="3">Leaf</tissue>
    </source>
</reference>
<keyword evidence="4" id="KW-1185">Reference proteome</keyword>
<dbReference type="AlphaFoldDB" id="A0AA38W9N7"/>
<proteinExistence type="predicted"/>
<sequence>MMRKIIEQSCGHPLENQKILQTKDMTCVACSKGKLITRPSPAKVGFRLGPCYLTCSNINSRQANNWSELSLSHLNPRTKECELEVQKIIHLQGLANQLPDTFTDPKRVTKSHVPTANAPIKIDVPEGQNNMSNESRARLKRGRPLGSKDKNPRKKKGANNQNGHIEVNETPRESPEETLDMLVPKEPQTELNSLTKREVFGPVVRTPEGVKPVGYKWVFVRKHNEKNEIVRYKARLVAQGFSQRPEIDYEETYSPVVDATTFRYLISLVIQEGIDMRLMDVVTAYLYGSLDTDIYMKLLEGLKLPESCKIEHLKDGILVHQETYIEKVLKRFYMDKSHPLSTPMVVRSLDVEKDPFRPPTDDEDILGPEVPYLSAIGALMFLAGHTRPDISFSLNLLARYSSCPMRRHWNGVKQIFQYLQGTKDLGLYFANPSKGSLYGFADDGCLLDPHTGRFQTGYVFTMGGTAISWRSTKQTMIATSSNHAEILAIHEASRECVWLRNVIQHIRGSCGIITDKEPPTVLYENNMTCIAQLKEGYIKGDRTKHILPKFFFTHDLQKSGDISIQQVRSCENVIPKFKRTTFL</sequence>
<dbReference type="InterPro" id="IPR013103">
    <property type="entry name" value="RVT_2"/>
</dbReference>
<dbReference type="Proteomes" id="UP001172457">
    <property type="component" value="Chromosome 4"/>
</dbReference>
<feature type="compositionally biased region" description="Basic and acidic residues" evidence="1">
    <location>
        <begin position="166"/>
        <end position="175"/>
    </location>
</feature>
<dbReference type="PANTHER" id="PTHR11439">
    <property type="entry name" value="GAG-POL-RELATED RETROTRANSPOSON"/>
    <property type="match status" value="1"/>
</dbReference>
<dbReference type="CDD" id="cd09272">
    <property type="entry name" value="RNase_HI_RT_Ty1"/>
    <property type="match status" value="1"/>
</dbReference>
<evidence type="ECO:0000256" key="1">
    <source>
        <dbReference type="SAM" id="MobiDB-lite"/>
    </source>
</evidence>
<evidence type="ECO:0000259" key="2">
    <source>
        <dbReference type="Pfam" id="PF07727"/>
    </source>
</evidence>
<feature type="region of interest" description="Disordered" evidence="1">
    <location>
        <begin position="102"/>
        <end position="177"/>
    </location>
</feature>
<dbReference type="SUPFAM" id="SSF56672">
    <property type="entry name" value="DNA/RNA polymerases"/>
    <property type="match status" value="1"/>
</dbReference>